<evidence type="ECO:0000313" key="1">
    <source>
        <dbReference type="EMBL" id="KAJ5090203.1"/>
    </source>
</evidence>
<proteinExistence type="predicted"/>
<organism evidence="1 2">
    <name type="scientific">Penicillium argentinense</name>
    <dbReference type="NCBI Taxonomy" id="1131581"/>
    <lineage>
        <taxon>Eukaryota</taxon>
        <taxon>Fungi</taxon>
        <taxon>Dikarya</taxon>
        <taxon>Ascomycota</taxon>
        <taxon>Pezizomycotina</taxon>
        <taxon>Eurotiomycetes</taxon>
        <taxon>Eurotiomycetidae</taxon>
        <taxon>Eurotiales</taxon>
        <taxon>Aspergillaceae</taxon>
        <taxon>Penicillium</taxon>
    </lineage>
</organism>
<dbReference type="RefSeq" id="XP_056472184.1">
    <property type="nucleotide sequence ID" value="XM_056621378.1"/>
</dbReference>
<accession>A0A9W9EY88</accession>
<sequence>MIITPQSNIRALVFEALPSAPKEILEQALQKVWVTHPSARSLIKSYFLVTESEVAINNVAWELVSASDEASGLDNDKEVGTTDSAKQTNGDQLRPRFALCVNCERDFDVTRNTSTSCKYHPAGPTLACFSCERRKISGLVVPPSSRDTHVDIYYRCCDSHAGAAPCEENWHMEPNPLDVLVEAEVWKKNAALENPALPLPISSPSTIPFFFCAIWVRDY</sequence>
<dbReference type="OrthoDB" id="5422613at2759"/>
<dbReference type="EMBL" id="JAPQKI010000009">
    <property type="protein sequence ID" value="KAJ5090203.1"/>
    <property type="molecule type" value="Genomic_DNA"/>
</dbReference>
<dbReference type="AlphaFoldDB" id="A0A9W9EY88"/>
<keyword evidence="2" id="KW-1185">Reference proteome</keyword>
<reference evidence="1" key="2">
    <citation type="journal article" date="2023" name="IMA Fungus">
        <title>Comparative genomic study of the Penicillium genus elucidates a diverse pangenome and 15 lateral gene transfer events.</title>
        <authorList>
            <person name="Petersen C."/>
            <person name="Sorensen T."/>
            <person name="Nielsen M.R."/>
            <person name="Sondergaard T.E."/>
            <person name="Sorensen J.L."/>
            <person name="Fitzpatrick D.A."/>
            <person name="Frisvad J.C."/>
            <person name="Nielsen K.L."/>
        </authorList>
    </citation>
    <scope>NUCLEOTIDE SEQUENCE</scope>
    <source>
        <strain evidence="1">IBT 30761</strain>
    </source>
</reference>
<protein>
    <submittedName>
        <fullName evidence="1">Uncharacterized protein</fullName>
    </submittedName>
</protein>
<name>A0A9W9EY88_9EURO</name>
<comment type="caution">
    <text evidence="1">The sequence shown here is derived from an EMBL/GenBank/DDBJ whole genome shotgun (WGS) entry which is preliminary data.</text>
</comment>
<dbReference type="GeneID" id="81360357"/>
<reference evidence="1" key="1">
    <citation type="submission" date="2022-11" db="EMBL/GenBank/DDBJ databases">
        <authorList>
            <person name="Petersen C."/>
        </authorList>
    </citation>
    <scope>NUCLEOTIDE SEQUENCE</scope>
    <source>
        <strain evidence="1">IBT 30761</strain>
    </source>
</reference>
<evidence type="ECO:0000313" key="2">
    <source>
        <dbReference type="Proteomes" id="UP001149074"/>
    </source>
</evidence>
<dbReference type="Proteomes" id="UP001149074">
    <property type="component" value="Unassembled WGS sequence"/>
</dbReference>
<gene>
    <name evidence="1" type="ORF">N7532_008887</name>
</gene>